<name>A0A3M2HSE4_9GAMM</name>
<dbReference type="OrthoDB" id="6736327at2"/>
<keyword evidence="2" id="KW-1185">Reference proteome</keyword>
<dbReference type="EMBL" id="RFLY01000016">
    <property type="protein sequence ID" value="RMH89097.1"/>
    <property type="molecule type" value="Genomic_DNA"/>
</dbReference>
<organism evidence="1 2">
    <name type="scientific">Solilutibacter pythonis</name>
    <dbReference type="NCBI Taxonomy" id="2483112"/>
    <lineage>
        <taxon>Bacteria</taxon>
        <taxon>Pseudomonadati</taxon>
        <taxon>Pseudomonadota</taxon>
        <taxon>Gammaproteobacteria</taxon>
        <taxon>Lysobacterales</taxon>
        <taxon>Lysobacteraceae</taxon>
        <taxon>Solilutibacter</taxon>
    </lineage>
</organism>
<proteinExistence type="predicted"/>
<protein>
    <submittedName>
        <fullName evidence="1">Uncharacterized protein</fullName>
    </submittedName>
</protein>
<accession>A0A3M2HSE4</accession>
<dbReference type="Proteomes" id="UP000275012">
    <property type="component" value="Unassembled WGS sequence"/>
</dbReference>
<sequence length="94" mass="10201">MIVDIACNGALGCLVEYQRRESERRRVALFVARESGGVPEAALIRLLDGLVAAEGVWANPKSYPAGVRPKLFNHSRPSAEQFATHLRDAPQGAT</sequence>
<evidence type="ECO:0000313" key="2">
    <source>
        <dbReference type="Proteomes" id="UP000275012"/>
    </source>
</evidence>
<comment type="caution">
    <text evidence="1">The sequence shown here is derived from an EMBL/GenBank/DDBJ whole genome shotgun (WGS) entry which is preliminary data.</text>
</comment>
<evidence type="ECO:0000313" key="1">
    <source>
        <dbReference type="EMBL" id="RMH89097.1"/>
    </source>
</evidence>
<reference evidence="1 2" key="1">
    <citation type="submission" date="2018-10" db="EMBL/GenBank/DDBJ databases">
        <title>Proposal of Lysobacter pythonis sp. nov. isolated from royal pythons (Python regius).</title>
        <authorList>
            <person name="Hans-Juergen B."/>
            <person name="Huptas C."/>
            <person name="Sandra B."/>
            <person name="Igor L."/>
            <person name="Joachim S."/>
            <person name="Siegfried S."/>
            <person name="Mareike W."/>
            <person name="Peter K."/>
        </authorList>
    </citation>
    <scope>NUCLEOTIDE SEQUENCE [LARGE SCALE GENOMIC DNA]</scope>
    <source>
        <strain evidence="1 2">4284/11</strain>
    </source>
</reference>
<gene>
    <name evidence="1" type="ORF">EBB59_10910</name>
</gene>
<dbReference type="AlphaFoldDB" id="A0A3M2HSE4"/>